<keyword evidence="2" id="KW-1133">Transmembrane helix</keyword>
<feature type="transmembrane region" description="Helical" evidence="2">
    <location>
        <begin position="126"/>
        <end position="148"/>
    </location>
</feature>
<reference evidence="5" key="1">
    <citation type="submission" date="2016-06" db="UniProtKB">
        <authorList>
            <consortium name="WormBaseParasite"/>
        </authorList>
    </citation>
    <scope>IDENTIFICATION</scope>
</reference>
<dbReference type="Proteomes" id="UP000271098">
    <property type="component" value="Unassembled WGS sequence"/>
</dbReference>
<gene>
    <name evidence="3" type="ORF">GPUH_LOCUS22186</name>
</gene>
<dbReference type="AlphaFoldDB" id="A0A183EMJ5"/>
<evidence type="ECO:0000313" key="5">
    <source>
        <dbReference type="WBParaSite" id="GPUH_0002221301-mRNA-1"/>
    </source>
</evidence>
<keyword evidence="2" id="KW-0472">Membrane</keyword>
<proteinExistence type="predicted"/>
<reference evidence="3 4" key="2">
    <citation type="submission" date="2018-11" db="EMBL/GenBank/DDBJ databases">
        <authorList>
            <consortium name="Pathogen Informatics"/>
        </authorList>
    </citation>
    <scope>NUCLEOTIDE SEQUENCE [LARGE SCALE GENOMIC DNA]</scope>
</reference>
<sequence length="149" mass="17161">MALPLNYHPRIDPTQWPSHLRKRRDSDESRDSGVSSLNTPIELDGILWCFTFFLTVWHFKLPFSLFISPNVDCMRAFETDGSTALTQEFEVASNPQQKNTVMGRCLDGSRTCGIQLLRFCVATWNLWKFWTIYIVFVTSMFTIIAVSLA</sequence>
<dbReference type="EMBL" id="UYRT01094457">
    <property type="protein sequence ID" value="VDN39618.1"/>
    <property type="molecule type" value="Genomic_DNA"/>
</dbReference>
<keyword evidence="2" id="KW-0812">Transmembrane</keyword>
<evidence type="ECO:0000256" key="1">
    <source>
        <dbReference type="SAM" id="MobiDB-lite"/>
    </source>
</evidence>
<feature type="region of interest" description="Disordered" evidence="1">
    <location>
        <begin position="14"/>
        <end position="35"/>
    </location>
</feature>
<evidence type="ECO:0000313" key="4">
    <source>
        <dbReference type="Proteomes" id="UP000271098"/>
    </source>
</evidence>
<keyword evidence="4" id="KW-1185">Reference proteome</keyword>
<feature type="transmembrane region" description="Helical" evidence="2">
    <location>
        <begin position="45"/>
        <end position="67"/>
    </location>
</feature>
<evidence type="ECO:0000256" key="2">
    <source>
        <dbReference type="SAM" id="Phobius"/>
    </source>
</evidence>
<dbReference type="InterPro" id="IPR033579">
    <property type="entry name" value="TMEM128"/>
</dbReference>
<dbReference type="Pfam" id="PF20479">
    <property type="entry name" value="TMEM128"/>
    <property type="match status" value="1"/>
</dbReference>
<evidence type="ECO:0000313" key="3">
    <source>
        <dbReference type="EMBL" id="VDN39618.1"/>
    </source>
</evidence>
<accession>A0A183EMJ5</accession>
<dbReference type="WBParaSite" id="GPUH_0002221301-mRNA-1">
    <property type="protein sequence ID" value="GPUH_0002221301-mRNA-1"/>
    <property type="gene ID" value="GPUH_0002221301"/>
</dbReference>
<dbReference type="OrthoDB" id="5840564at2759"/>
<name>A0A183EMJ5_9BILA</name>
<organism evidence="5">
    <name type="scientific">Gongylonema pulchrum</name>
    <dbReference type="NCBI Taxonomy" id="637853"/>
    <lineage>
        <taxon>Eukaryota</taxon>
        <taxon>Metazoa</taxon>
        <taxon>Ecdysozoa</taxon>
        <taxon>Nematoda</taxon>
        <taxon>Chromadorea</taxon>
        <taxon>Rhabditida</taxon>
        <taxon>Spirurina</taxon>
        <taxon>Spiruromorpha</taxon>
        <taxon>Spiruroidea</taxon>
        <taxon>Gongylonematidae</taxon>
        <taxon>Gongylonema</taxon>
    </lineage>
</organism>
<protein>
    <submittedName>
        <fullName evidence="5">Neur_chan_memb domain-containing protein</fullName>
    </submittedName>
</protein>